<dbReference type="Pfam" id="PF02931">
    <property type="entry name" value="Neur_chan_LBD"/>
    <property type="match status" value="1"/>
</dbReference>
<keyword evidence="9" id="KW-1185">Reference proteome</keyword>
<dbReference type="InterPro" id="IPR006202">
    <property type="entry name" value="Neur_chan_lig-bd"/>
</dbReference>
<dbReference type="AlphaFoldDB" id="A0AA89C527"/>
<organism evidence="8 9">
    <name type="scientific">Pinctada imbricata</name>
    <name type="common">Atlantic pearl-oyster</name>
    <name type="synonym">Pinctada martensii</name>
    <dbReference type="NCBI Taxonomy" id="66713"/>
    <lineage>
        <taxon>Eukaryota</taxon>
        <taxon>Metazoa</taxon>
        <taxon>Spiralia</taxon>
        <taxon>Lophotrochozoa</taxon>
        <taxon>Mollusca</taxon>
        <taxon>Bivalvia</taxon>
        <taxon>Autobranchia</taxon>
        <taxon>Pteriomorphia</taxon>
        <taxon>Pterioida</taxon>
        <taxon>Pterioidea</taxon>
        <taxon>Pteriidae</taxon>
        <taxon>Pinctada</taxon>
    </lineage>
</organism>
<feature type="signal peptide" evidence="6">
    <location>
        <begin position="1"/>
        <end position="17"/>
    </location>
</feature>
<gene>
    <name evidence="8" type="ORF">FSP39_018377</name>
</gene>
<dbReference type="Gene3D" id="2.70.170.10">
    <property type="entry name" value="Neurotransmitter-gated ion-channel ligand-binding domain"/>
    <property type="match status" value="1"/>
</dbReference>
<dbReference type="SUPFAM" id="SSF63712">
    <property type="entry name" value="Nicotinic receptor ligand binding domain-like"/>
    <property type="match status" value="1"/>
</dbReference>
<reference evidence="8" key="1">
    <citation type="submission" date="2019-08" db="EMBL/GenBank/DDBJ databases">
        <title>The improved chromosome-level genome for the pearl oyster Pinctada fucata martensii using PacBio sequencing and Hi-C.</title>
        <authorList>
            <person name="Zheng Z."/>
        </authorList>
    </citation>
    <scope>NUCLEOTIDE SEQUENCE</scope>
    <source>
        <strain evidence="8">ZZ-2019</strain>
        <tissue evidence="8">Adductor muscle</tissue>
    </source>
</reference>
<evidence type="ECO:0000259" key="7">
    <source>
        <dbReference type="Pfam" id="PF02931"/>
    </source>
</evidence>
<feature type="chain" id="PRO_5041646783" description="Neurotransmitter-gated ion-channel ligand-binding domain-containing protein" evidence="6">
    <location>
        <begin position="18"/>
        <end position="465"/>
    </location>
</feature>
<comment type="caution">
    <text evidence="8">The sequence shown here is derived from an EMBL/GenBank/DDBJ whole genome shotgun (WGS) entry which is preliminary data.</text>
</comment>
<dbReference type="SUPFAM" id="SSF90112">
    <property type="entry name" value="Neurotransmitter-gated ion-channel transmembrane pore"/>
    <property type="match status" value="1"/>
</dbReference>
<dbReference type="InterPro" id="IPR006201">
    <property type="entry name" value="Neur_channel"/>
</dbReference>
<keyword evidence="4 5" id="KW-0472">Membrane</keyword>
<dbReference type="PANTHER" id="PTHR18945">
    <property type="entry name" value="NEUROTRANSMITTER GATED ION CHANNEL"/>
    <property type="match status" value="1"/>
</dbReference>
<dbReference type="InterPro" id="IPR036719">
    <property type="entry name" value="Neuro-gated_channel_TM_sf"/>
</dbReference>
<accession>A0AA89C527</accession>
<protein>
    <recommendedName>
        <fullName evidence="7">Neurotransmitter-gated ion-channel ligand-binding domain-containing protein</fullName>
    </recommendedName>
</protein>
<evidence type="ECO:0000313" key="9">
    <source>
        <dbReference type="Proteomes" id="UP001186944"/>
    </source>
</evidence>
<dbReference type="GO" id="GO:0004888">
    <property type="term" value="F:transmembrane signaling receptor activity"/>
    <property type="evidence" value="ECO:0007669"/>
    <property type="project" value="InterPro"/>
</dbReference>
<dbReference type="EMBL" id="VSWD01000003">
    <property type="protein sequence ID" value="KAK3106357.1"/>
    <property type="molecule type" value="Genomic_DNA"/>
</dbReference>
<evidence type="ECO:0000256" key="3">
    <source>
        <dbReference type="ARBA" id="ARBA00022989"/>
    </source>
</evidence>
<proteinExistence type="predicted"/>
<dbReference type="GO" id="GO:0016020">
    <property type="term" value="C:membrane"/>
    <property type="evidence" value="ECO:0007669"/>
    <property type="project" value="UniProtKB-SubCell"/>
</dbReference>
<dbReference type="InterPro" id="IPR036734">
    <property type="entry name" value="Neur_chan_lig-bd_sf"/>
</dbReference>
<feature type="transmembrane region" description="Helical" evidence="5">
    <location>
        <begin position="296"/>
        <end position="319"/>
    </location>
</feature>
<sequence length="465" mass="52567">MVKCVLLLLCCISAVNIRTVISTTASDWKFFFDSIFVTYNKNVLPKVNQSELLTINVGYTLNAIKSFDEVSGVMETVGYLTVSWTNELLQWDEKPVGTSDYIRNILIPISMMWYPPITLQNSVTSLKGLGTLYEKLDSSYTGLTTWKPPVILASSCSVDTTNFPWDEQACNLTFVAWDYKATEVLLAAASPTVDMTEYSENQVWVINETTTVAWTDADSSYVTFTIKLKRLPVWFVINIIAPLVLLSFLNLFVFLTPLEEGRVGYAMGAFLTFSVYLEIIGDNIPPVSEPMSNLSIYVVLQVIVSGITSFISVFTVRIYTRDNDIPVPVWMSYFIGIIACHVCVREEEREIKKLFEEKNAKSVEPGTGFPDLPKRSMTVLRIESIKVEELSPLIKFGVPNVKWTPLDAEKPVREIECCIPQPYITWINVAKVIDYFLFLGSIAVQMVMFVLFMFPMINQYDGSMV</sequence>
<evidence type="ECO:0000313" key="8">
    <source>
        <dbReference type="EMBL" id="KAK3106357.1"/>
    </source>
</evidence>
<dbReference type="CDD" id="cd19051">
    <property type="entry name" value="LGIC_TM_cation"/>
    <property type="match status" value="1"/>
</dbReference>
<keyword evidence="2 5" id="KW-0812">Transmembrane</keyword>
<evidence type="ECO:0000256" key="4">
    <source>
        <dbReference type="ARBA" id="ARBA00023136"/>
    </source>
</evidence>
<dbReference type="CDD" id="cd18989">
    <property type="entry name" value="LGIC_ECD_cation"/>
    <property type="match status" value="1"/>
</dbReference>
<feature type="transmembrane region" description="Helical" evidence="5">
    <location>
        <begin position="263"/>
        <end position="284"/>
    </location>
</feature>
<dbReference type="InterPro" id="IPR038050">
    <property type="entry name" value="Neuro_actylchol_rec"/>
</dbReference>
<dbReference type="PRINTS" id="PR00252">
    <property type="entry name" value="NRIONCHANNEL"/>
</dbReference>
<feature type="transmembrane region" description="Helical" evidence="5">
    <location>
        <begin position="233"/>
        <end position="257"/>
    </location>
</feature>
<feature type="domain" description="Neurotransmitter-gated ion-channel ligand-binding" evidence="7">
    <location>
        <begin position="32"/>
        <end position="231"/>
    </location>
</feature>
<evidence type="ECO:0000256" key="5">
    <source>
        <dbReference type="SAM" id="Phobius"/>
    </source>
</evidence>
<evidence type="ECO:0000256" key="6">
    <source>
        <dbReference type="SAM" id="SignalP"/>
    </source>
</evidence>
<evidence type="ECO:0000256" key="2">
    <source>
        <dbReference type="ARBA" id="ARBA00022692"/>
    </source>
</evidence>
<dbReference type="GO" id="GO:0005230">
    <property type="term" value="F:extracellular ligand-gated monoatomic ion channel activity"/>
    <property type="evidence" value="ECO:0007669"/>
    <property type="project" value="InterPro"/>
</dbReference>
<keyword evidence="3 5" id="KW-1133">Transmembrane helix</keyword>
<dbReference type="Gene3D" id="1.20.58.390">
    <property type="entry name" value="Neurotransmitter-gated ion-channel transmembrane domain"/>
    <property type="match status" value="1"/>
</dbReference>
<keyword evidence="6" id="KW-0732">Signal</keyword>
<dbReference type="Proteomes" id="UP001186944">
    <property type="component" value="Unassembled WGS sequence"/>
</dbReference>
<name>A0AA89C527_PINIB</name>
<evidence type="ECO:0000256" key="1">
    <source>
        <dbReference type="ARBA" id="ARBA00004141"/>
    </source>
</evidence>
<comment type="subcellular location">
    <subcellularLocation>
        <location evidence="1">Membrane</location>
        <topology evidence="1">Multi-pass membrane protein</topology>
    </subcellularLocation>
</comment>
<feature type="transmembrane region" description="Helical" evidence="5">
    <location>
        <begin position="435"/>
        <end position="457"/>
    </location>
</feature>